<name>A0A0E3F5K8_9CAUD</name>
<evidence type="ECO:0000313" key="16">
    <source>
        <dbReference type="EMBL" id="AIX44467.1"/>
    </source>
</evidence>
<organism evidence="8 20">
    <name type="scientific">Synechococcus phage ACG-2014b</name>
    <dbReference type="NCBI Taxonomy" id="1493508"/>
    <lineage>
        <taxon>Viruses</taxon>
        <taxon>Duplodnaviria</taxon>
        <taxon>Heunggongvirae</taxon>
        <taxon>Uroviricota</taxon>
        <taxon>Caudoviricetes</taxon>
        <taxon>Pantevenvirales</taxon>
        <taxon>Kyanoviridae</taxon>
        <taxon>Nereusvirus</taxon>
        <taxon>Nereusvirus tusconc4</taxon>
    </lineage>
</organism>
<dbReference type="Proteomes" id="UP000185337">
    <property type="component" value="Segment"/>
</dbReference>
<evidence type="ECO:0000313" key="7">
    <source>
        <dbReference type="EMBL" id="AIX21950.1"/>
    </source>
</evidence>
<dbReference type="InterPro" id="IPR055891">
    <property type="entry name" value="DUF7468"/>
</dbReference>
<dbReference type="KEGG" id="vg:24405192"/>
<dbReference type="EMBL" id="KJ019109">
    <property type="protein sequence ID" value="AIX33813.1"/>
    <property type="molecule type" value="Genomic_DNA"/>
</dbReference>
<keyword evidence="19" id="KW-1185">Reference proteome</keyword>
<dbReference type="EMBL" id="KJ019132">
    <property type="protein sequence ID" value="AIX38915.1"/>
    <property type="molecule type" value="Genomic_DNA"/>
</dbReference>
<reference evidence="17 18" key="1">
    <citation type="submission" date="2013-12" db="EMBL/GenBank/DDBJ databases">
        <title>Ecological redundancy of diverse viral populations within a natural community.</title>
        <authorList>
            <person name="Gregory A.C."/>
            <person name="LaButti K."/>
            <person name="Copeland A."/>
            <person name="Woyke T."/>
            <person name="Sullivan M.B."/>
        </authorList>
    </citation>
    <scope>NUCLEOTIDE SEQUENCE [LARGE SCALE GENOMIC DNA]</scope>
    <source>
        <strain evidence="15">Syn7803C100</strain>
        <strain evidence="16">Syn7803C28</strain>
        <strain evidence="1">Syn7803C66</strain>
        <strain evidence="2">Syn7803C67</strain>
        <strain evidence="3">Syn7803C68</strain>
        <strain evidence="4">Syn7803C69</strain>
        <strain evidence="5">Syn7803C76</strain>
        <strain evidence="6">Syn7803C78</strain>
        <strain evidence="7">Syn7803C91</strain>
        <strain evidence="8">Syn7803C92</strain>
        <strain evidence="9">Syn7803US49</strain>
        <strain evidence="10">Syn7803US53</strain>
        <strain evidence="11">Syn7803US54</strain>
        <strain evidence="12">Syn7803US56</strain>
        <strain evidence="13">Syn9311C1</strain>
        <strain evidence="14">Syn9311C4</strain>
    </source>
</reference>
<dbReference type="EMBL" id="KJ019060">
    <property type="protein sequence ID" value="AIX21950.1"/>
    <property type="molecule type" value="Genomic_DNA"/>
</dbReference>
<dbReference type="Proteomes" id="UP000185333">
    <property type="component" value="Segment"/>
</dbReference>
<dbReference type="Proteomes" id="UP000185338">
    <property type="component" value="Segment"/>
</dbReference>
<evidence type="ECO:0000313" key="18">
    <source>
        <dbReference type="Proteomes" id="UP000185326"/>
    </source>
</evidence>
<protein>
    <submittedName>
        <fullName evidence="8">Uncharacterized protein</fullName>
    </submittedName>
</protein>
<evidence type="ECO:0000313" key="20">
    <source>
        <dbReference type="Proteomes" id="UP000185340"/>
    </source>
</evidence>
<dbReference type="EMBL" id="KJ019042">
    <property type="protein sequence ID" value="AIX17699.1"/>
    <property type="molecule type" value="Genomic_DNA"/>
</dbReference>
<evidence type="ECO:0000313" key="11">
    <source>
        <dbReference type="EMBL" id="AIX33813.1"/>
    </source>
</evidence>
<dbReference type="Proteomes" id="UP000185326">
    <property type="component" value="Segment"/>
</dbReference>
<dbReference type="EMBL" id="KJ019133">
    <property type="protein sequence ID" value="AIX39130.1"/>
    <property type="molecule type" value="Genomic_DNA"/>
</dbReference>
<evidence type="ECO:0000313" key="8">
    <source>
        <dbReference type="EMBL" id="AIX22167.1"/>
    </source>
</evidence>
<dbReference type="Proteomes" id="UP000185340">
    <property type="component" value="Segment"/>
</dbReference>
<dbReference type="Proteomes" id="UP000185331">
    <property type="component" value="Segment"/>
</dbReference>
<evidence type="ECO:0000313" key="19">
    <source>
        <dbReference type="Proteomes" id="UP000185330"/>
    </source>
</evidence>
<accession>A0A0E3F5K8</accession>
<dbReference type="Proteomes" id="UP000185342">
    <property type="component" value="Segment"/>
</dbReference>
<evidence type="ECO:0000313" key="4">
    <source>
        <dbReference type="EMBL" id="AIX18132.1"/>
    </source>
</evidence>
<evidence type="ECO:0000313" key="14">
    <source>
        <dbReference type="EMBL" id="AIX39130.1"/>
    </source>
</evidence>
<dbReference type="Proteomes" id="UP000185330">
    <property type="component" value="Segment"/>
</dbReference>
<evidence type="ECO:0000313" key="13">
    <source>
        <dbReference type="EMBL" id="AIX38915.1"/>
    </source>
</evidence>
<dbReference type="Proteomes" id="UP000185334">
    <property type="component" value="Segment"/>
</dbReference>
<dbReference type="Proteomes" id="UP000185339">
    <property type="component" value="Segment"/>
</dbReference>
<dbReference type="EMBL" id="KJ019134">
    <property type="protein sequence ID" value="AIX39349.1"/>
    <property type="molecule type" value="Genomic_DNA"/>
</dbReference>
<dbReference type="EMBL" id="KJ019044">
    <property type="protein sequence ID" value="AIX18132.1"/>
    <property type="molecule type" value="Genomic_DNA"/>
</dbReference>
<dbReference type="EMBL" id="KJ019041">
    <property type="protein sequence ID" value="AIX17484.1"/>
    <property type="molecule type" value="Genomic_DNA"/>
</dbReference>
<dbReference type="Pfam" id="PF24272">
    <property type="entry name" value="DUF7468"/>
    <property type="match status" value="1"/>
</dbReference>
<dbReference type="Proteomes" id="UP000185328">
    <property type="component" value="Segment"/>
</dbReference>
<dbReference type="EMBL" id="KJ019110">
    <property type="protein sequence ID" value="AIX34029.1"/>
    <property type="molecule type" value="Genomic_DNA"/>
</dbReference>
<dbReference type="Proteomes" id="UP000185329">
    <property type="component" value="Segment"/>
</dbReference>
<gene>
    <name evidence="15" type="ORF">Syn7803C100_48</name>
    <name evidence="16" type="ORF">Syn7803C28_47</name>
    <name evidence="1" type="ORF">Syn7803C66_47</name>
    <name evidence="2" type="ORF">Syn7803C67_47</name>
    <name evidence="3" type="ORF">Syn7803C68_48</name>
    <name evidence="4" type="ORF">Syn7803C69_48</name>
    <name evidence="5" type="ORF">Syn7803C76_47</name>
    <name evidence="6" type="ORF">Syn7803C78_47</name>
    <name evidence="7" type="ORF">Syn7803C91_47</name>
    <name evidence="8" type="ORF">Syn7803C92_47</name>
    <name evidence="9" type="ORF">Syn7803US49_47</name>
    <name evidence="10" type="ORF">Syn7803US53_47</name>
    <name evidence="11" type="ORF">Syn7803US54_48</name>
    <name evidence="12" type="ORF">Syn7803US56_48</name>
    <name evidence="13" type="ORF">Syn9311C1_47</name>
    <name evidence="14" type="ORF">Syn9311C4_47</name>
</gene>
<sequence>MTSATLEKTEVQCGKNCTWVTEWSNYVGEERLGKVRFTKTRFGMHKSYHEDGRHLLLAMDLSTCIDMTYWHLKWELDGYDGFQSQYSSVVGGKL</sequence>
<dbReference type="EMBL" id="KJ019061">
    <property type="protein sequence ID" value="AIX22167.1"/>
    <property type="molecule type" value="Genomic_DNA"/>
</dbReference>
<evidence type="ECO:0000313" key="12">
    <source>
        <dbReference type="EMBL" id="AIX34029.1"/>
    </source>
</evidence>
<dbReference type="EMBL" id="KJ019049">
    <property type="protein sequence ID" value="AIX19287.1"/>
    <property type="molecule type" value="Genomic_DNA"/>
</dbReference>
<evidence type="ECO:0000313" key="10">
    <source>
        <dbReference type="EMBL" id="AIX33597.1"/>
    </source>
</evidence>
<evidence type="ECO:0000313" key="9">
    <source>
        <dbReference type="EMBL" id="AIX32533.1"/>
    </source>
</evidence>
<evidence type="ECO:0000313" key="3">
    <source>
        <dbReference type="EMBL" id="AIX17916.1"/>
    </source>
</evidence>
<dbReference type="EMBL" id="KJ019043">
    <property type="protein sequence ID" value="AIX17916.1"/>
    <property type="molecule type" value="Genomic_DNA"/>
</dbReference>
<dbReference type="Proteomes" id="UP000185336">
    <property type="component" value="Segment"/>
</dbReference>
<dbReference type="Proteomes" id="UP000185327">
    <property type="component" value="Segment"/>
</dbReference>
<evidence type="ECO:0000313" key="1">
    <source>
        <dbReference type="EMBL" id="AIX17484.1"/>
    </source>
</evidence>
<evidence type="ECO:0000313" key="6">
    <source>
        <dbReference type="EMBL" id="AIX19722.1"/>
    </source>
</evidence>
<dbReference type="EMBL" id="KJ019108">
    <property type="protein sequence ID" value="AIX33597.1"/>
    <property type="molecule type" value="Genomic_DNA"/>
</dbReference>
<evidence type="ECO:0000313" key="2">
    <source>
        <dbReference type="EMBL" id="AIX17699.1"/>
    </source>
</evidence>
<evidence type="ECO:0000313" key="5">
    <source>
        <dbReference type="EMBL" id="AIX19287.1"/>
    </source>
</evidence>
<dbReference type="Proteomes" id="UP000185341">
    <property type="component" value="Segment"/>
</dbReference>
<evidence type="ECO:0000313" key="15">
    <source>
        <dbReference type="EMBL" id="AIX39349.1"/>
    </source>
</evidence>
<dbReference type="Proteomes" id="UP000033002">
    <property type="component" value="Segment"/>
</dbReference>
<proteinExistence type="predicted"/>
<dbReference type="EMBL" id="KJ019154">
    <property type="protein sequence ID" value="AIX44467.1"/>
    <property type="molecule type" value="Genomic_DNA"/>
</dbReference>
<dbReference type="RefSeq" id="YP_009140616.1">
    <property type="nucleotide sequence ID" value="NC_027130.1"/>
</dbReference>
<dbReference type="EMBL" id="KJ019051">
    <property type="protein sequence ID" value="AIX19722.1"/>
    <property type="molecule type" value="Genomic_DNA"/>
</dbReference>
<dbReference type="GeneID" id="24405192"/>
<evidence type="ECO:0000313" key="17">
    <source>
        <dbReference type="Proteomes" id="UP000033002"/>
    </source>
</evidence>
<dbReference type="EMBL" id="KJ019104">
    <property type="protein sequence ID" value="AIX32533.1"/>
    <property type="molecule type" value="Genomic_DNA"/>
</dbReference>